<gene>
    <name evidence="1" type="ORF">S03H2_45833</name>
</gene>
<dbReference type="EMBL" id="BARU01028741">
    <property type="protein sequence ID" value="GAH74050.1"/>
    <property type="molecule type" value="Genomic_DNA"/>
</dbReference>
<evidence type="ECO:0008006" key="2">
    <source>
        <dbReference type="Google" id="ProtNLM"/>
    </source>
</evidence>
<dbReference type="AlphaFoldDB" id="X1IXT8"/>
<accession>X1IXT8</accession>
<proteinExistence type="predicted"/>
<reference evidence="1" key="1">
    <citation type="journal article" date="2014" name="Front. Microbiol.">
        <title>High frequency of phylogenetically diverse reductive dehalogenase-homologous genes in deep subseafloor sedimentary metagenomes.</title>
        <authorList>
            <person name="Kawai M."/>
            <person name="Futagami T."/>
            <person name="Toyoda A."/>
            <person name="Takaki Y."/>
            <person name="Nishi S."/>
            <person name="Hori S."/>
            <person name="Arai W."/>
            <person name="Tsubouchi T."/>
            <person name="Morono Y."/>
            <person name="Uchiyama I."/>
            <person name="Ito T."/>
            <person name="Fujiyama A."/>
            <person name="Inagaki F."/>
            <person name="Takami H."/>
        </authorList>
    </citation>
    <scope>NUCLEOTIDE SEQUENCE</scope>
    <source>
        <strain evidence="1">Expedition CK06-06</strain>
    </source>
</reference>
<comment type="caution">
    <text evidence="1">The sequence shown here is derived from an EMBL/GenBank/DDBJ whole genome shotgun (WGS) entry which is preliminary data.</text>
</comment>
<protein>
    <recommendedName>
        <fullName evidence="2">Peptidase M50 domain-containing protein</fullName>
    </recommendedName>
</protein>
<feature type="non-terminal residue" evidence="1">
    <location>
        <position position="1"/>
    </location>
</feature>
<organism evidence="1">
    <name type="scientific">marine sediment metagenome</name>
    <dbReference type="NCBI Taxonomy" id="412755"/>
    <lineage>
        <taxon>unclassified sequences</taxon>
        <taxon>metagenomes</taxon>
        <taxon>ecological metagenomes</taxon>
    </lineage>
</organism>
<evidence type="ECO:0000313" key="1">
    <source>
        <dbReference type="EMBL" id="GAH74050.1"/>
    </source>
</evidence>
<sequence>VFNMLPIPPLDGSHAIMNLLSIKSSVVANRYFRYGSIVLLAVIIIDRVTEVDLIPIGSVIQALVRALLRLLAIG</sequence>
<name>X1IXT8_9ZZZZ</name>